<organism evidence="1 2">
    <name type="scientific">Cellulomonas chengniuliangii</name>
    <dbReference type="NCBI Taxonomy" id="2968084"/>
    <lineage>
        <taxon>Bacteria</taxon>
        <taxon>Bacillati</taxon>
        <taxon>Actinomycetota</taxon>
        <taxon>Actinomycetes</taxon>
        <taxon>Micrococcales</taxon>
        <taxon>Cellulomonadaceae</taxon>
        <taxon>Cellulomonas</taxon>
    </lineage>
</organism>
<dbReference type="EMBL" id="CP101988">
    <property type="protein sequence ID" value="UUI76112.1"/>
    <property type="molecule type" value="Genomic_DNA"/>
</dbReference>
<evidence type="ECO:0000313" key="2">
    <source>
        <dbReference type="Proteomes" id="UP001316189"/>
    </source>
</evidence>
<sequence length="235" mass="26013">MGRREDYRGAIAGLADEALEAYLDERSGLPGPRANLELADAVADVVDAATAYRLAGSDHEFVRLCGVSALGAVAAREDGAAREEAVERLHDEARDDRWRVREAVAIALQRIGDVDPALLRAVVGAWLADDDPLVLRAALAGVCEPRLLRDPETAALALDTCERATDRLCRYSPFARRSPRVRAMRQTLGYCWSVAVAADPDHGLERFGRLNSSSDPDVRWVDRENRRKQRMRRLL</sequence>
<proteinExistence type="predicted"/>
<dbReference type="Gene3D" id="1.25.10.10">
    <property type="entry name" value="Leucine-rich Repeat Variant"/>
    <property type="match status" value="1"/>
</dbReference>
<reference evidence="1 2" key="1">
    <citation type="submission" date="2022-07" db="EMBL/GenBank/DDBJ databases">
        <title>Novel species in genus cellulomonas.</title>
        <authorList>
            <person name="Ye L."/>
        </authorList>
    </citation>
    <scope>NUCLEOTIDE SEQUENCE [LARGE SCALE GENOMIC DNA]</scope>
    <source>
        <strain evidence="2">zg-Y338</strain>
    </source>
</reference>
<dbReference type="InterPro" id="IPR014825">
    <property type="entry name" value="DNA_alkylation"/>
</dbReference>
<keyword evidence="2" id="KW-1185">Reference proteome</keyword>
<gene>
    <name evidence="1" type="ORF">NP064_04180</name>
</gene>
<name>A0ABY5L015_9CELL</name>
<dbReference type="Pfam" id="PF08713">
    <property type="entry name" value="DNA_alkylation"/>
    <property type="match status" value="1"/>
</dbReference>
<protein>
    <submittedName>
        <fullName evidence="1">DNA alkylation repair protein</fullName>
    </submittedName>
</protein>
<dbReference type="InterPro" id="IPR011989">
    <property type="entry name" value="ARM-like"/>
</dbReference>
<dbReference type="SUPFAM" id="SSF48371">
    <property type="entry name" value="ARM repeat"/>
    <property type="match status" value="1"/>
</dbReference>
<dbReference type="InterPro" id="IPR016024">
    <property type="entry name" value="ARM-type_fold"/>
</dbReference>
<dbReference type="Proteomes" id="UP001316189">
    <property type="component" value="Chromosome"/>
</dbReference>
<dbReference type="RefSeq" id="WP_227567764.1">
    <property type="nucleotide sequence ID" value="NZ_CP101988.1"/>
</dbReference>
<evidence type="ECO:0000313" key="1">
    <source>
        <dbReference type="EMBL" id="UUI76112.1"/>
    </source>
</evidence>
<accession>A0ABY5L015</accession>